<gene>
    <name evidence="2" type="ORF">PoMZ_13711</name>
</gene>
<accession>A0A4P7NY30</accession>
<keyword evidence="1" id="KW-0812">Transmembrane</keyword>
<keyword evidence="1" id="KW-0472">Membrane</keyword>
<reference evidence="2 3" key="1">
    <citation type="journal article" date="2019" name="Mol. Biol. Evol.">
        <title>Blast fungal genomes show frequent chromosomal changes, gene gains and losses, and effector gene turnover.</title>
        <authorList>
            <person name="Gomez Luciano L.B."/>
            <person name="Jason Tsai I."/>
            <person name="Chuma I."/>
            <person name="Tosa Y."/>
            <person name="Chen Y.H."/>
            <person name="Li J.Y."/>
            <person name="Li M.Y."/>
            <person name="Jade Lu M.Y."/>
            <person name="Nakayashiki H."/>
            <person name="Li W.H."/>
        </authorList>
    </citation>
    <scope>NUCLEOTIDE SEQUENCE [LARGE SCALE GENOMIC DNA]</scope>
    <source>
        <strain evidence="2">MZ5-1-6</strain>
    </source>
</reference>
<evidence type="ECO:0000256" key="1">
    <source>
        <dbReference type="SAM" id="Phobius"/>
    </source>
</evidence>
<feature type="transmembrane region" description="Helical" evidence="1">
    <location>
        <begin position="34"/>
        <end position="55"/>
    </location>
</feature>
<dbReference type="AlphaFoldDB" id="A0A4P7NY30"/>
<dbReference type="Proteomes" id="UP000294847">
    <property type="component" value="Chromosome 7"/>
</dbReference>
<sequence length="74" mass="8321">MKPRANGQINTAALRMVWYHGTTTRWYTWGRNSILTALLGCTLKIFGSLWLLASLKLINAFGKRDSCATRLGFS</sequence>
<dbReference type="EMBL" id="CP034210">
    <property type="protein sequence ID" value="QBZ66726.1"/>
    <property type="molecule type" value="Genomic_DNA"/>
</dbReference>
<name>A0A4P7NY30_PYROR</name>
<evidence type="ECO:0000313" key="3">
    <source>
        <dbReference type="Proteomes" id="UP000294847"/>
    </source>
</evidence>
<keyword evidence="1" id="KW-1133">Transmembrane helix</keyword>
<proteinExistence type="predicted"/>
<organism evidence="2 3">
    <name type="scientific">Pyricularia oryzae</name>
    <name type="common">Rice blast fungus</name>
    <name type="synonym">Magnaporthe oryzae</name>
    <dbReference type="NCBI Taxonomy" id="318829"/>
    <lineage>
        <taxon>Eukaryota</taxon>
        <taxon>Fungi</taxon>
        <taxon>Dikarya</taxon>
        <taxon>Ascomycota</taxon>
        <taxon>Pezizomycotina</taxon>
        <taxon>Sordariomycetes</taxon>
        <taxon>Sordariomycetidae</taxon>
        <taxon>Magnaporthales</taxon>
        <taxon>Pyriculariaceae</taxon>
        <taxon>Pyricularia</taxon>
    </lineage>
</organism>
<evidence type="ECO:0000313" key="2">
    <source>
        <dbReference type="EMBL" id="QBZ66726.1"/>
    </source>
</evidence>
<protein>
    <submittedName>
        <fullName evidence="2">Uncharacterized protein</fullName>
    </submittedName>
</protein>